<dbReference type="GO" id="GO:0004190">
    <property type="term" value="F:aspartic-type endopeptidase activity"/>
    <property type="evidence" value="ECO:0007669"/>
    <property type="project" value="UniProtKB-KW"/>
</dbReference>
<keyword evidence="10" id="KW-1185">Reference proteome</keyword>
<evidence type="ECO:0000256" key="4">
    <source>
        <dbReference type="ARBA" id="ARBA00022750"/>
    </source>
</evidence>
<dbReference type="SUPFAM" id="SSF50630">
    <property type="entry name" value="Acid proteases"/>
    <property type="match status" value="1"/>
</dbReference>
<dbReference type="Pfam" id="PF14543">
    <property type="entry name" value="TAXi_N"/>
    <property type="match status" value="1"/>
</dbReference>
<evidence type="ECO:0000313" key="9">
    <source>
        <dbReference type="EMBL" id="CAL5050535.1"/>
    </source>
</evidence>
<reference evidence="10" key="1">
    <citation type="submission" date="2024-06" db="EMBL/GenBank/DDBJ databases">
        <authorList>
            <person name="Ryan C."/>
        </authorList>
    </citation>
    <scope>NUCLEOTIDE SEQUENCE [LARGE SCALE GENOMIC DNA]</scope>
</reference>
<dbReference type="AlphaFoldDB" id="A0ABC9E4V2"/>
<keyword evidence="5" id="KW-0378">Hydrolase</keyword>
<dbReference type="InterPro" id="IPR001461">
    <property type="entry name" value="Aspartic_peptidase_A1"/>
</dbReference>
<protein>
    <recommendedName>
        <fullName evidence="8">Peptidase A1 domain-containing protein</fullName>
    </recommendedName>
</protein>
<evidence type="ECO:0000259" key="8">
    <source>
        <dbReference type="PROSITE" id="PS51767"/>
    </source>
</evidence>
<gene>
    <name evidence="9" type="ORF">URODEC1_LOCUS91648</name>
</gene>
<dbReference type="FunFam" id="2.40.70.10:FF:000013">
    <property type="entry name" value="Aspartyl protease AED1"/>
    <property type="match status" value="1"/>
</dbReference>
<evidence type="ECO:0000256" key="3">
    <source>
        <dbReference type="ARBA" id="ARBA00022729"/>
    </source>
</evidence>
<evidence type="ECO:0000313" key="10">
    <source>
        <dbReference type="Proteomes" id="UP001497457"/>
    </source>
</evidence>
<feature type="active site" evidence="7">
    <location>
        <position position="344"/>
    </location>
</feature>
<dbReference type="EMBL" id="OZ075146">
    <property type="protein sequence ID" value="CAL5050535.1"/>
    <property type="molecule type" value="Genomic_DNA"/>
</dbReference>
<reference evidence="9 10" key="2">
    <citation type="submission" date="2024-10" db="EMBL/GenBank/DDBJ databases">
        <authorList>
            <person name="Ryan C."/>
        </authorList>
    </citation>
    <scope>NUCLEOTIDE SEQUENCE [LARGE SCALE GENOMIC DNA]</scope>
</reference>
<keyword evidence="2" id="KW-0645">Protease</keyword>
<evidence type="ECO:0000256" key="6">
    <source>
        <dbReference type="ARBA" id="ARBA00023157"/>
    </source>
</evidence>
<dbReference type="PROSITE" id="PS51767">
    <property type="entry name" value="PEPTIDASE_A1"/>
    <property type="match status" value="1"/>
</dbReference>
<evidence type="ECO:0000256" key="7">
    <source>
        <dbReference type="PIRSR" id="PIRSR601461-1"/>
    </source>
</evidence>
<accession>A0ABC9E4V2</accession>
<organism evidence="9 10">
    <name type="scientific">Urochloa decumbens</name>
    <dbReference type="NCBI Taxonomy" id="240449"/>
    <lineage>
        <taxon>Eukaryota</taxon>
        <taxon>Viridiplantae</taxon>
        <taxon>Streptophyta</taxon>
        <taxon>Embryophyta</taxon>
        <taxon>Tracheophyta</taxon>
        <taxon>Spermatophyta</taxon>
        <taxon>Magnoliopsida</taxon>
        <taxon>Liliopsida</taxon>
        <taxon>Poales</taxon>
        <taxon>Poaceae</taxon>
        <taxon>PACMAD clade</taxon>
        <taxon>Panicoideae</taxon>
        <taxon>Panicodae</taxon>
        <taxon>Paniceae</taxon>
        <taxon>Melinidinae</taxon>
        <taxon>Urochloa</taxon>
    </lineage>
</organism>
<keyword evidence="6" id="KW-1015">Disulfide bond</keyword>
<dbReference type="GO" id="GO:0006508">
    <property type="term" value="P:proteolysis"/>
    <property type="evidence" value="ECO:0007669"/>
    <property type="project" value="UniProtKB-KW"/>
</dbReference>
<dbReference type="PANTHER" id="PTHR13683">
    <property type="entry name" value="ASPARTYL PROTEASES"/>
    <property type="match status" value="1"/>
</dbReference>
<sequence length="465" mass="49098">MTGAVVPVQFQCSTAYLYSLLLVLCVSSPIIAHGKTSSLKSSAVCSGHRVSIPRSSRAWLPLNHRRGPCSPSPSLNTVPTTADVLHRDRLRANTIQKGLNGTAGAKRGGVTVPTALGSSLDSLEYVVTVGLGTPAVTQTVHIDTGSDVTWVQCRPCPAAACHPQKDKLFNPAMSATYSPIPCGSAACNGLGGRAFYGNGCSRRGQCQYAVNYGDGSNTTGTYSSDKLTLTPKFAVDQFKFGCSHAEQMFTDRSDGLMGLGGGAQSLVSQTATKAFSYCLPPAASYSGFLRLGAARAAASRFAITPMYRSENVDTYYLVVLEGIDVAGRRLRVPPSAFAAGVVVDSGTVVTRLPATAYRLLRAAFRKEMRIYTRVAPPSESILDTCYNISDDVGDVKVIPSVSLVFERGATVELDRSSGIMLDGCLAFAPNDDDDSVGIIGNVQQRTLEVLYDIAGGAVGFRRGAC</sequence>
<name>A0ABC9E4V2_9POAL</name>
<evidence type="ECO:0000256" key="1">
    <source>
        <dbReference type="ARBA" id="ARBA00007447"/>
    </source>
</evidence>
<dbReference type="InterPro" id="IPR032861">
    <property type="entry name" value="TAXi_N"/>
</dbReference>
<keyword evidence="4" id="KW-0064">Aspartyl protease</keyword>
<feature type="active site" evidence="7">
    <location>
        <position position="143"/>
    </location>
</feature>
<dbReference type="Pfam" id="PF14541">
    <property type="entry name" value="TAXi_C"/>
    <property type="match status" value="1"/>
</dbReference>
<dbReference type="Proteomes" id="UP001497457">
    <property type="component" value="Chromosome 36b"/>
</dbReference>
<keyword evidence="3" id="KW-0732">Signal</keyword>
<dbReference type="InterPro" id="IPR021109">
    <property type="entry name" value="Peptidase_aspartic_dom_sf"/>
</dbReference>
<feature type="domain" description="Peptidase A1" evidence="8">
    <location>
        <begin position="125"/>
        <end position="461"/>
    </location>
</feature>
<dbReference type="InterPro" id="IPR032799">
    <property type="entry name" value="TAXi_C"/>
</dbReference>
<dbReference type="FunFam" id="2.40.70.10:FF:000021">
    <property type="entry name" value="Aspartyl protease AED1"/>
    <property type="match status" value="1"/>
</dbReference>
<comment type="similarity">
    <text evidence="1">Belongs to the peptidase A1 family.</text>
</comment>
<proteinExistence type="inferred from homology"/>
<evidence type="ECO:0000256" key="5">
    <source>
        <dbReference type="ARBA" id="ARBA00022801"/>
    </source>
</evidence>
<dbReference type="InterPro" id="IPR033121">
    <property type="entry name" value="PEPTIDASE_A1"/>
</dbReference>
<dbReference type="PANTHER" id="PTHR13683:SF716">
    <property type="entry name" value="OS06G0119600 PROTEIN"/>
    <property type="match status" value="1"/>
</dbReference>
<dbReference type="Gene3D" id="2.40.70.10">
    <property type="entry name" value="Acid Proteases"/>
    <property type="match status" value="2"/>
</dbReference>
<evidence type="ECO:0000256" key="2">
    <source>
        <dbReference type="ARBA" id="ARBA00022670"/>
    </source>
</evidence>